<dbReference type="AlphaFoldDB" id="A0A2I0KQ24"/>
<feature type="region of interest" description="Disordered" evidence="1">
    <location>
        <begin position="1"/>
        <end position="36"/>
    </location>
</feature>
<dbReference type="Proteomes" id="UP000233551">
    <property type="component" value="Unassembled WGS sequence"/>
</dbReference>
<evidence type="ECO:0000256" key="1">
    <source>
        <dbReference type="SAM" id="MobiDB-lite"/>
    </source>
</evidence>
<accession>A0A2I0KQ24</accession>
<gene>
    <name evidence="2" type="ORF">CRG98_009099</name>
</gene>
<evidence type="ECO:0000313" key="2">
    <source>
        <dbReference type="EMBL" id="PKI70594.1"/>
    </source>
</evidence>
<sequence length="222" mass="25856">MKKLLAVKKNEARAASLEVTPSSADGQGEPKEEKLSDGYVNSYLESLVDSDEERDGNSPVFNANMEIAHGMEFEDLKVFKHDIREYNIELGREFAFDENDKVRVRAHCVDRKKEVEYKDSWKWFLENLIADVVDPIKKYTFISDKQKLASPSFHGFSAFPSFHPRFSTSPSFHLPEFRPGLLILGFFINIEWAMRWRWRRRRGNGVIEEGESEYIWELGGRI</sequence>
<protein>
    <submittedName>
        <fullName evidence="2">Uncharacterized protein</fullName>
    </submittedName>
</protein>
<evidence type="ECO:0000313" key="3">
    <source>
        <dbReference type="Proteomes" id="UP000233551"/>
    </source>
</evidence>
<name>A0A2I0KQ24_PUNGR</name>
<organism evidence="2 3">
    <name type="scientific">Punica granatum</name>
    <name type="common">Pomegranate</name>
    <dbReference type="NCBI Taxonomy" id="22663"/>
    <lineage>
        <taxon>Eukaryota</taxon>
        <taxon>Viridiplantae</taxon>
        <taxon>Streptophyta</taxon>
        <taxon>Embryophyta</taxon>
        <taxon>Tracheophyta</taxon>
        <taxon>Spermatophyta</taxon>
        <taxon>Magnoliopsida</taxon>
        <taxon>eudicotyledons</taxon>
        <taxon>Gunneridae</taxon>
        <taxon>Pentapetalae</taxon>
        <taxon>rosids</taxon>
        <taxon>malvids</taxon>
        <taxon>Myrtales</taxon>
        <taxon>Lythraceae</taxon>
        <taxon>Punica</taxon>
    </lineage>
</organism>
<keyword evidence="3" id="KW-1185">Reference proteome</keyword>
<comment type="caution">
    <text evidence="2">The sequence shown here is derived from an EMBL/GenBank/DDBJ whole genome shotgun (WGS) entry which is preliminary data.</text>
</comment>
<dbReference type="EMBL" id="PGOL01000438">
    <property type="protein sequence ID" value="PKI70594.1"/>
    <property type="molecule type" value="Genomic_DNA"/>
</dbReference>
<proteinExistence type="predicted"/>
<reference evidence="2 3" key="1">
    <citation type="submission" date="2017-11" db="EMBL/GenBank/DDBJ databases">
        <title>De-novo sequencing of pomegranate (Punica granatum L.) genome.</title>
        <authorList>
            <person name="Akparov Z."/>
            <person name="Amiraslanov A."/>
            <person name="Hajiyeva S."/>
            <person name="Abbasov M."/>
            <person name="Kaur K."/>
            <person name="Hamwieh A."/>
            <person name="Solovyev V."/>
            <person name="Salamov A."/>
            <person name="Braich B."/>
            <person name="Kosarev P."/>
            <person name="Mahmoud A."/>
            <person name="Hajiyev E."/>
            <person name="Babayeva S."/>
            <person name="Izzatullayeva V."/>
            <person name="Mammadov A."/>
            <person name="Mammadov A."/>
            <person name="Sharifova S."/>
            <person name="Ojaghi J."/>
            <person name="Eynullazada K."/>
            <person name="Bayramov B."/>
            <person name="Abdulazimova A."/>
            <person name="Shahmuradov I."/>
        </authorList>
    </citation>
    <scope>NUCLEOTIDE SEQUENCE [LARGE SCALE GENOMIC DNA]</scope>
    <source>
        <strain evidence="3">cv. AG2017</strain>
        <tissue evidence="2">Leaf</tissue>
    </source>
</reference>